<evidence type="ECO:0000256" key="1">
    <source>
        <dbReference type="ARBA" id="ARBA00022614"/>
    </source>
</evidence>
<dbReference type="InterPro" id="IPR032675">
    <property type="entry name" value="LRR_dom_sf"/>
</dbReference>
<sequence>MFKSTSTILSFVSFLLLQWLLLPTLLKAECIDSSSPRIRVFKSLVDLQTNNKSFYPHDPNFEGNYVALSKSNIDILPKNSFIARDSNHIEKLILDDHGIRIIQDGAFISLTCLSYLQLQKNQLTNISKGVFQDLIKLHELNLGENYIVEIPERVFTFLVLNNSKVSYKRSSASKPNVDGIACNISVVTQKTSRLNYDTPTVFITTTEIPEFYTKVQSAGENFGNLSIDVLNSIERTQTIVICLLVVVVIFIMADVAVRCGCLNFWLNRRRQTFFR</sequence>
<feature type="signal peptide" evidence="5">
    <location>
        <begin position="1"/>
        <end position="28"/>
    </location>
</feature>
<dbReference type="GO" id="GO:0031012">
    <property type="term" value="C:extracellular matrix"/>
    <property type="evidence" value="ECO:0007669"/>
    <property type="project" value="TreeGrafter"/>
</dbReference>
<dbReference type="GO" id="GO:0005615">
    <property type="term" value="C:extracellular space"/>
    <property type="evidence" value="ECO:0007669"/>
    <property type="project" value="TreeGrafter"/>
</dbReference>
<protein>
    <submittedName>
        <fullName evidence="6">Uncharacterized protein</fullName>
    </submittedName>
</protein>
<dbReference type="PANTHER" id="PTHR24373:SF370">
    <property type="entry name" value="FISH-LIPS, ISOFORM E"/>
    <property type="match status" value="1"/>
</dbReference>
<keyword evidence="7" id="KW-1185">Reference proteome</keyword>
<feature type="transmembrane region" description="Helical" evidence="4">
    <location>
        <begin position="238"/>
        <end position="266"/>
    </location>
</feature>
<organism evidence="6 7">
    <name type="scientific">Ignelater luminosus</name>
    <name type="common">Cucubano</name>
    <name type="synonym">Pyrophorus luminosus</name>
    <dbReference type="NCBI Taxonomy" id="2038154"/>
    <lineage>
        <taxon>Eukaryota</taxon>
        <taxon>Metazoa</taxon>
        <taxon>Ecdysozoa</taxon>
        <taxon>Arthropoda</taxon>
        <taxon>Hexapoda</taxon>
        <taxon>Insecta</taxon>
        <taxon>Pterygota</taxon>
        <taxon>Neoptera</taxon>
        <taxon>Endopterygota</taxon>
        <taxon>Coleoptera</taxon>
        <taxon>Polyphaga</taxon>
        <taxon>Elateriformia</taxon>
        <taxon>Elateroidea</taxon>
        <taxon>Elateridae</taxon>
        <taxon>Agrypninae</taxon>
        <taxon>Pyrophorini</taxon>
        <taxon>Ignelater</taxon>
    </lineage>
</organism>
<dbReference type="SMART" id="SM00369">
    <property type="entry name" value="LRR_TYP"/>
    <property type="match status" value="2"/>
</dbReference>
<dbReference type="InterPro" id="IPR003591">
    <property type="entry name" value="Leu-rich_rpt_typical-subtyp"/>
</dbReference>
<evidence type="ECO:0000313" key="7">
    <source>
        <dbReference type="Proteomes" id="UP000801492"/>
    </source>
</evidence>
<comment type="caution">
    <text evidence="6">The sequence shown here is derived from an EMBL/GenBank/DDBJ whole genome shotgun (WGS) entry which is preliminary data.</text>
</comment>
<evidence type="ECO:0000256" key="3">
    <source>
        <dbReference type="ARBA" id="ARBA00022737"/>
    </source>
</evidence>
<name>A0A8K0GJS7_IGNLU</name>
<keyword evidence="4" id="KW-1133">Transmembrane helix</keyword>
<evidence type="ECO:0000313" key="6">
    <source>
        <dbReference type="EMBL" id="KAF2904272.1"/>
    </source>
</evidence>
<dbReference type="Gene3D" id="3.80.10.10">
    <property type="entry name" value="Ribonuclease Inhibitor"/>
    <property type="match status" value="1"/>
</dbReference>
<dbReference type="InterPro" id="IPR050328">
    <property type="entry name" value="Dev_Immune_Receptor"/>
</dbReference>
<accession>A0A8K0GJS7</accession>
<dbReference type="AlphaFoldDB" id="A0A8K0GJS7"/>
<proteinExistence type="predicted"/>
<gene>
    <name evidence="6" type="ORF">ILUMI_01904</name>
</gene>
<keyword evidence="4" id="KW-0812">Transmembrane</keyword>
<dbReference type="Proteomes" id="UP000801492">
    <property type="component" value="Unassembled WGS sequence"/>
</dbReference>
<keyword evidence="4" id="KW-0472">Membrane</keyword>
<dbReference type="PANTHER" id="PTHR24373">
    <property type="entry name" value="SLIT RELATED LEUCINE-RICH REPEAT NEURONAL PROTEIN"/>
    <property type="match status" value="1"/>
</dbReference>
<keyword evidence="2 5" id="KW-0732">Signal</keyword>
<evidence type="ECO:0000256" key="2">
    <source>
        <dbReference type="ARBA" id="ARBA00022729"/>
    </source>
</evidence>
<feature type="chain" id="PRO_5035431523" evidence="5">
    <location>
        <begin position="29"/>
        <end position="275"/>
    </location>
</feature>
<dbReference type="SUPFAM" id="SSF52058">
    <property type="entry name" value="L domain-like"/>
    <property type="match status" value="1"/>
</dbReference>
<keyword evidence="1" id="KW-0433">Leucine-rich repeat</keyword>
<evidence type="ECO:0000256" key="5">
    <source>
        <dbReference type="SAM" id="SignalP"/>
    </source>
</evidence>
<reference evidence="6" key="1">
    <citation type="submission" date="2019-08" db="EMBL/GenBank/DDBJ databases">
        <title>The genome of the North American firefly Photinus pyralis.</title>
        <authorList>
            <consortium name="Photinus pyralis genome working group"/>
            <person name="Fallon T.R."/>
            <person name="Sander Lower S.E."/>
            <person name="Weng J.-K."/>
        </authorList>
    </citation>
    <scope>NUCLEOTIDE SEQUENCE</scope>
    <source>
        <strain evidence="6">TRF0915ILg1</strain>
        <tissue evidence="6">Whole body</tissue>
    </source>
</reference>
<dbReference type="EMBL" id="VTPC01000804">
    <property type="protein sequence ID" value="KAF2904272.1"/>
    <property type="molecule type" value="Genomic_DNA"/>
</dbReference>
<keyword evidence="3" id="KW-0677">Repeat</keyword>
<dbReference type="InterPro" id="IPR001611">
    <property type="entry name" value="Leu-rich_rpt"/>
</dbReference>
<dbReference type="Pfam" id="PF13855">
    <property type="entry name" value="LRR_8"/>
    <property type="match status" value="1"/>
</dbReference>
<evidence type="ECO:0000256" key="4">
    <source>
        <dbReference type="SAM" id="Phobius"/>
    </source>
</evidence>
<dbReference type="OrthoDB" id="676979at2759"/>